<keyword evidence="2 4" id="KW-0238">DNA-binding</keyword>
<dbReference type="SUPFAM" id="SSF48498">
    <property type="entry name" value="Tetracyclin repressor-like, C-terminal domain"/>
    <property type="match status" value="1"/>
</dbReference>
<dbReference type="PANTHER" id="PTHR47506">
    <property type="entry name" value="TRANSCRIPTIONAL REGULATORY PROTEIN"/>
    <property type="match status" value="1"/>
</dbReference>
<protein>
    <submittedName>
        <fullName evidence="6">TetR/AcrR family transcriptional regulator</fullName>
    </submittedName>
</protein>
<organism evidence="6 7">
    <name type="scientific">Achromobacter seleniivolatilans</name>
    <dbReference type="NCBI Taxonomy" id="3047478"/>
    <lineage>
        <taxon>Bacteria</taxon>
        <taxon>Pseudomonadati</taxon>
        <taxon>Pseudomonadota</taxon>
        <taxon>Betaproteobacteria</taxon>
        <taxon>Burkholderiales</taxon>
        <taxon>Alcaligenaceae</taxon>
        <taxon>Achromobacter</taxon>
    </lineage>
</organism>
<gene>
    <name evidence="6" type="ORF">RAS12_04570</name>
</gene>
<dbReference type="InterPro" id="IPR036271">
    <property type="entry name" value="Tet_transcr_reg_TetR-rel_C_sf"/>
</dbReference>
<sequence>MRYDTGHKQKTRERILHVAAREVRTVGPQQVGVAAVMQEAGLTHGGFYAHFPSKDALVAASIGHMFDEALTLAAKRMRGVTPAAGLAAYLDAYLSTAHCNARGRGCPLVALAADLPRLPEASREAFAAGQRRLIQALAAAMEQVGYAEPQALAQSVLAELAGTVSLARCETDEQRVNVMLADARRLLKARLGLEQS</sequence>
<evidence type="ECO:0000256" key="4">
    <source>
        <dbReference type="PROSITE-ProRule" id="PRU00335"/>
    </source>
</evidence>
<keyword evidence="3" id="KW-0804">Transcription</keyword>
<evidence type="ECO:0000256" key="1">
    <source>
        <dbReference type="ARBA" id="ARBA00023015"/>
    </source>
</evidence>
<proteinExistence type="predicted"/>
<name>A0ABY9M4D0_9BURK</name>
<dbReference type="PROSITE" id="PS50977">
    <property type="entry name" value="HTH_TETR_2"/>
    <property type="match status" value="1"/>
</dbReference>
<dbReference type="InterPro" id="IPR009057">
    <property type="entry name" value="Homeodomain-like_sf"/>
</dbReference>
<dbReference type="Gene3D" id="1.10.357.10">
    <property type="entry name" value="Tetracycline Repressor, domain 2"/>
    <property type="match status" value="1"/>
</dbReference>
<dbReference type="RefSeq" id="WP_306945561.1">
    <property type="nucleotide sequence ID" value="NZ_CP132976.1"/>
</dbReference>
<evidence type="ECO:0000256" key="3">
    <source>
        <dbReference type="ARBA" id="ARBA00023163"/>
    </source>
</evidence>
<dbReference type="Gene3D" id="1.10.10.60">
    <property type="entry name" value="Homeodomain-like"/>
    <property type="match status" value="1"/>
</dbReference>
<feature type="DNA-binding region" description="H-T-H motif" evidence="4">
    <location>
        <begin position="32"/>
        <end position="51"/>
    </location>
</feature>
<dbReference type="Pfam" id="PF21993">
    <property type="entry name" value="TetR_C_13_2"/>
    <property type="match status" value="1"/>
</dbReference>
<keyword evidence="7" id="KW-1185">Reference proteome</keyword>
<keyword evidence="1" id="KW-0805">Transcription regulation</keyword>
<dbReference type="InterPro" id="IPR001647">
    <property type="entry name" value="HTH_TetR"/>
</dbReference>
<evidence type="ECO:0000256" key="2">
    <source>
        <dbReference type="ARBA" id="ARBA00023125"/>
    </source>
</evidence>
<dbReference type="Pfam" id="PF00440">
    <property type="entry name" value="TetR_N"/>
    <property type="match status" value="1"/>
</dbReference>
<reference evidence="6 7" key="1">
    <citation type="submission" date="2023-08" db="EMBL/GenBank/DDBJ databases">
        <title>Achromobacter seleniivolatilans sp. nov., isolated from seleniferous soil.</title>
        <authorList>
            <person name="Zhang S."/>
            <person name="Li K."/>
            <person name="Peng J."/>
            <person name="Zhao Q."/>
            <person name="Wang H."/>
            <person name="Guo Y."/>
        </authorList>
    </citation>
    <scope>NUCLEOTIDE SEQUENCE [LARGE SCALE GENOMIC DNA]</scope>
    <source>
        <strain evidence="6 7">R39</strain>
    </source>
</reference>
<accession>A0ABY9M4D0</accession>
<feature type="domain" description="HTH tetR-type" evidence="5">
    <location>
        <begin position="9"/>
        <end position="69"/>
    </location>
</feature>
<evidence type="ECO:0000313" key="7">
    <source>
        <dbReference type="Proteomes" id="UP001234798"/>
    </source>
</evidence>
<evidence type="ECO:0000313" key="6">
    <source>
        <dbReference type="EMBL" id="WMD21655.1"/>
    </source>
</evidence>
<dbReference type="EMBL" id="CP132976">
    <property type="protein sequence ID" value="WMD21655.1"/>
    <property type="molecule type" value="Genomic_DNA"/>
</dbReference>
<dbReference type="SUPFAM" id="SSF46689">
    <property type="entry name" value="Homeodomain-like"/>
    <property type="match status" value="1"/>
</dbReference>
<dbReference type="PANTHER" id="PTHR47506:SF7">
    <property type="entry name" value="TRANSCRIPTIONAL REGULATORY PROTEIN"/>
    <property type="match status" value="1"/>
</dbReference>
<evidence type="ECO:0000259" key="5">
    <source>
        <dbReference type="PROSITE" id="PS50977"/>
    </source>
</evidence>
<dbReference type="InterPro" id="IPR054156">
    <property type="entry name" value="YxaF_TetR_C"/>
</dbReference>
<dbReference type="Proteomes" id="UP001234798">
    <property type="component" value="Chromosome"/>
</dbReference>